<gene>
    <name evidence="2" type="ORF">TELCIR_24101</name>
</gene>
<dbReference type="Gene3D" id="3.40.140.10">
    <property type="entry name" value="Cytidine Deaminase, domain 2"/>
    <property type="match status" value="1"/>
</dbReference>
<evidence type="ECO:0000259" key="1">
    <source>
        <dbReference type="Pfam" id="PF13012"/>
    </source>
</evidence>
<feature type="domain" description="EIF3F/CSN6-like C-terminal" evidence="1">
    <location>
        <begin position="22"/>
        <end position="65"/>
    </location>
</feature>
<dbReference type="EMBL" id="KZ395510">
    <property type="protein sequence ID" value="PIO54535.1"/>
    <property type="molecule type" value="Genomic_DNA"/>
</dbReference>
<dbReference type="Proteomes" id="UP000230423">
    <property type="component" value="Unassembled WGS sequence"/>
</dbReference>
<dbReference type="AlphaFoldDB" id="A0A2G9T9E6"/>
<protein>
    <recommendedName>
        <fullName evidence="1">EIF3F/CSN6-like C-terminal domain-containing protein</fullName>
    </recommendedName>
</protein>
<organism evidence="2 3">
    <name type="scientific">Teladorsagia circumcincta</name>
    <name type="common">Brown stomach worm</name>
    <name type="synonym">Ostertagia circumcincta</name>
    <dbReference type="NCBI Taxonomy" id="45464"/>
    <lineage>
        <taxon>Eukaryota</taxon>
        <taxon>Metazoa</taxon>
        <taxon>Ecdysozoa</taxon>
        <taxon>Nematoda</taxon>
        <taxon>Chromadorea</taxon>
        <taxon>Rhabditida</taxon>
        <taxon>Rhabditina</taxon>
        <taxon>Rhabditomorpha</taxon>
        <taxon>Strongyloidea</taxon>
        <taxon>Trichostrongylidae</taxon>
        <taxon>Teladorsagia</taxon>
    </lineage>
</organism>
<keyword evidence="3" id="KW-1185">Reference proteome</keyword>
<dbReference type="Pfam" id="PF13012">
    <property type="entry name" value="MitMem_reg"/>
    <property type="match status" value="1"/>
</dbReference>
<dbReference type="InterPro" id="IPR024969">
    <property type="entry name" value="EIF3F/CSN6-like_C"/>
</dbReference>
<accession>A0A2G9T9E6</accession>
<evidence type="ECO:0000313" key="2">
    <source>
        <dbReference type="EMBL" id="PIO54535.1"/>
    </source>
</evidence>
<dbReference type="OrthoDB" id="10256771at2759"/>
<sequence length="66" mass="7252">MPDGTPPIKTFEHVASEIGAEEAEEVGVEHLLRDIKDQTAGTLSQRITDQLMGLRGLHSQLVDIEK</sequence>
<evidence type="ECO:0000313" key="3">
    <source>
        <dbReference type="Proteomes" id="UP000230423"/>
    </source>
</evidence>
<name>A0A2G9T9E6_TELCI</name>
<proteinExistence type="predicted"/>
<reference evidence="2 3" key="1">
    <citation type="submission" date="2015-09" db="EMBL/GenBank/DDBJ databases">
        <title>Draft genome of the parasitic nematode Teladorsagia circumcincta isolate WARC Sus (inbred).</title>
        <authorList>
            <person name="Mitreva M."/>
        </authorList>
    </citation>
    <scope>NUCLEOTIDE SEQUENCE [LARGE SCALE GENOMIC DNA]</scope>
    <source>
        <strain evidence="2 3">S</strain>
    </source>
</reference>